<comment type="caution">
    <text evidence="1">The sequence shown here is derived from an EMBL/GenBank/DDBJ whole genome shotgun (WGS) entry which is preliminary data.</text>
</comment>
<keyword evidence="2" id="KW-1185">Reference proteome</keyword>
<evidence type="ECO:0000313" key="2">
    <source>
        <dbReference type="Proteomes" id="UP000645555"/>
    </source>
</evidence>
<accession>A0A918NUP4</accession>
<protein>
    <submittedName>
        <fullName evidence="1">Uncharacterized protein</fullName>
    </submittedName>
</protein>
<organism evidence="1 2">
    <name type="scientific">Streptomyces fructofermentans</name>
    <dbReference type="NCBI Taxonomy" id="152141"/>
    <lineage>
        <taxon>Bacteria</taxon>
        <taxon>Bacillati</taxon>
        <taxon>Actinomycetota</taxon>
        <taxon>Actinomycetes</taxon>
        <taxon>Kitasatosporales</taxon>
        <taxon>Streptomycetaceae</taxon>
        <taxon>Streptomyces</taxon>
    </lineage>
</organism>
<dbReference type="Proteomes" id="UP000645555">
    <property type="component" value="Unassembled WGS sequence"/>
</dbReference>
<dbReference type="AlphaFoldDB" id="A0A918NUP4"/>
<name>A0A918NUP4_9ACTN</name>
<evidence type="ECO:0000313" key="1">
    <source>
        <dbReference type="EMBL" id="GGX96605.1"/>
    </source>
</evidence>
<reference evidence="1" key="1">
    <citation type="journal article" date="2014" name="Int. J. Syst. Evol. Microbiol.">
        <title>Complete genome sequence of Corynebacterium casei LMG S-19264T (=DSM 44701T), isolated from a smear-ripened cheese.</title>
        <authorList>
            <consortium name="US DOE Joint Genome Institute (JGI-PGF)"/>
            <person name="Walter F."/>
            <person name="Albersmeier A."/>
            <person name="Kalinowski J."/>
            <person name="Ruckert C."/>
        </authorList>
    </citation>
    <scope>NUCLEOTIDE SEQUENCE</scope>
    <source>
        <strain evidence="1">JCM 4956</strain>
    </source>
</reference>
<proteinExistence type="predicted"/>
<sequence length="50" mass="5262">MDGLKIQRLPAPDSVDMAASTDRVITALLADLIESRTRSQAPPGSSALQP</sequence>
<reference evidence="1" key="2">
    <citation type="submission" date="2020-09" db="EMBL/GenBank/DDBJ databases">
        <authorList>
            <person name="Sun Q."/>
            <person name="Ohkuma M."/>
        </authorList>
    </citation>
    <scope>NUCLEOTIDE SEQUENCE</scope>
    <source>
        <strain evidence="1">JCM 4956</strain>
    </source>
</reference>
<gene>
    <name evidence="1" type="ORF">GCM10010515_73950</name>
</gene>
<dbReference type="EMBL" id="BMWD01000046">
    <property type="protein sequence ID" value="GGX96605.1"/>
    <property type="molecule type" value="Genomic_DNA"/>
</dbReference>